<dbReference type="GO" id="GO:0004674">
    <property type="term" value="F:protein serine/threonine kinase activity"/>
    <property type="evidence" value="ECO:0007669"/>
    <property type="project" value="UniProtKB-KW"/>
</dbReference>
<protein>
    <submittedName>
        <fullName evidence="8">Tousled-like kinase isoform g</fullName>
    </submittedName>
</protein>
<evidence type="ECO:0000256" key="5">
    <source>
        <dbReference type="ARBA" id="ARBA00022840"/>
    </source>
</evidence>
<feature type="compositionally biased region" description="Basic residues" evidence="6">
    <location>
        <begin position="123"/>
        <end position="134"/>
    </location>
</feature>
<keyword evidence="3" id="KW-0547">Nucleotide-binding</keyword>
<organism evidence="8 9">
    <name type="scientific">Anaeramoeba ignava</name>
    <name type="common">Anaerobic marine amoeba</name>
    <dbReference type="NCBI Taxonomy" id="1746090"/>
    <lineage>
        <taxon>Eukaryota</taxon>
        <taxon>Metamonada</taxon>
        <taxon>Anaeramoebidae</taxon>
        <taxon>Anaeramoeba</taxon>
    </lineage>
</organism>
<dbReference type="InterPro" id="IPR008271">
    <property type="entry name" value="Ser/Thr_kinase_AS"/>
</dbReference>
<feature type="compositionally biased region" description="Basic and acidic residues" evidence="6">
    <location>
        <begin position="42"/>
        <end position="73"/>
    </location>
</feature>
<dbReference type="PANTHER" id="PTHR22974:SF23">
    <property type="entry name" value="TOUSLED-LIKE KINASE, ISOFORM G"/>
    <property type="match status" value="1"/>
</dbReference>
<dbReference type="AlphaFoldDB" id="A0A9Q0LHA7"/>
<dbReference type="Proteomes" id="UP001149090">
    <property type="component" value="Unassembled WGS sequence"/>
</dbReference>
<dbReference type="PROSITE" id="PS50011">
    <property type="entry name" value="PROTEIN_KINASE_DOM"/>
    <property type="match status" value="1"/>
</dbReference>
<dbReference type="GO" id="GO:0035556">
    <property type="term" value="P:intracellular signal transduction"/>
    <property type="evidence" value="ECO:0007669"/>
    <property type="project" value="TreeGrafter"/>
</dbReference>
<feature type="compositionally biased region" description="Basic residues" evidence="6">
    <location>
        <begin position="284"/>
        <end position="296"/>
    </location>
</feature>
<dbReference type="Pfam" id="PF00069">
    <property type="entry name" value="Pkinase"/>
    <property type="match status" value="1"/>
</dbReference>
<dbReference type="SUPFAM" id="SSF56112">
    <property type="entry name" value="Protein kinase-like (PK-like)"/>
    <property type="match status" value="1"/>
</dbReference>
<feature type="compositionally biased region" description="Basic residues" evidence="6">
    <location>
        <begin position="144"/>
        <end position="176"/>
    </location>
</feature>
<evidence type="ECO:0000313" key="9">
    <source>
        <dbReference type="Proteomes" id="UP001149090"/>
    </source>
</evidence>
<evidence type="ECO:0000256" key="4">
    <source>
        <dbReference type="ARBA" id="ARBA00022777"/>
    </source>
</evidence>
<comment type="caution">
    <text evidence="8">The sequence shown here is derived from an EMBL/GenBank/DDBJ whole genome shotgun (WGS) entry which is preliminary data.</text>
</comment>
<dbReference type="OrthoDB" id="346907at2759"/>
<keyword evidence="4 8" id="KW-0418">Kinase</keyword>
<feature type="region of interest" description="Disordered" evidence="6">
    <location>
        <begin position="19"/>
        <end position="179"/>
    </location>
</feature>
<feature type="region of interest" description="Disordered" evidence="6">
    <location>
        <begin position="280"/>
        <end position="306"/>
    </location>
</feature>
<feature type="compositionally biased region" description="Low complexity" evidence="6">
    <location>
        <begin position="20"/>
        <end position="38"/>
    </location>
</feature>
<keyword evidence="9" id="KW-1185">Reference proteome</keyword>
<feature type="compositionally biased region" description="Basic and acidic residues" evidence="6">
    <location>
        <begin position="80"/>
        <end position="122"/>
    </location>
</feature>
<evidence type="ECO:0000313" key="8">
    <source>
        <dbReference type="EMBL" id="KAJ5072753.1"/>
    </source>
</evidence>
<evidence type="ECO:0000256" key="3">
    <source>
        <dbReference type="ARBA" id="ARBA00022741"/>
    </source>
</evidence>
<gene>
    <name evidence="8" type="ORF">M0811_09450</name>
</gene>
<dbReference type="EMBL" id="JAPDFW010000080">
    <property type="protein sequence ID" value="KAJ5072753.1"/>
    <property type="molecule type" value="Genomic_DNA"/>
</dbReference>
<dbReference type="GO" id="GO:0005524">
    <property type="term" value="F:ATP binding"/>
    <property type="evidence" value="ECO:0007669"/>
    <property type="project" value="UniProtKB-KW"/>
</dbReference>
<evidence type="ECO:0000256" key="2">
    <source>
        <dbReference type="ARBA" id="ARBA00022679"/>
    </source>
</evidence>
<dbReference type="PROSITE" id="PS00108">
    <property type="entry name" value="PROTEIN_KINASE_ST"/>
    <property type="match status" value="1"/>
</dbReference>
<evidence type="ECO:0000259" key="7">
    <source>
        <dbReference type="PROSITE" id="PS50011"/>
    </source>
</evidence>
<sequence>MENNIQNLDEKLIKNPNDFTKNLQSKSNSNLNTNSKISFDINLKKVKVEKEEENQEKNKEKNEMKIEEPKIDLIEEEKNENENKENKSEQENEEKEKNEKKNNEQNKKEEKEFNKKNKEWKSKKSNQNKKRKKTNVIENYLTPKKNKKTKKKEHKKKKNHKQRSTHDSHQHKKSSKSSKIIELEQQISELQNILEETQKSNEEKLEKERSLTNKARNEISKLLIQQVQWEKKILRERVLRDNIDLGCWKITRRGVSINDWEDGELFKKLEQDEKKIKDEEEKVKTKKRRHIQKHKPNISNTSEKNPDSLKNLLEYQQQEEIFRIQLSTLRKNRLDLEKQRERLEYKKQNHIKHLQLFENQQMLNTQPLWEKRYFILSVLGQGPNSIVFKAYDFKNFRFVACKLYRLSSTLDPKTKSRMIKKALIAVVSLKQVQHIRVVQHYDCFRLDEASFCVVTELIERGDLSNLIQAKGSLIESESKCIVSQILSGVQALAALSPPVFHGDLKPTNILFRDDGAKISDFGLFDFILKNSSSDSYSQYLPRDFNSQSDSNFSKIDSWSVGLIFYEMLFGSLPSDFHNSENSRNPQNNSIDFPDEPQISQSAKEFISLCLNVNPDERPDPQTLANHPYLREHLKK</sequence>
<dbReference type="InterPro" id="IPR011009">
    <property type="entry name" value="Kinase-like_dom_sf"/>
</dbReference>
<keyword evidence="5" id="KW-0067">ATP-binding</keyword>
<reference evidence="8" key="1">
    <citation type="submission" date="2022-10" db="EMBL/GenBank/DDBJ databases">
        <title>Novel sulphate-reducing endosymbionts in the free-living metamonad Anaeramoeba.</title>
        <authorList>
            <person name="Jerlstrom-Hultqvist J."/>
            <person name="Cepicka I."/>
            <person name="Gallot-Lavallee L."/>
            <person name="Salas-Leiva D."/>
            <person name="Curtis B.A."/>
            <person name="Zahonova K."/>
            <person name="Pipaliya S."/>
            <person name="Dacks J."/>
            <person name="Roger A.J."/>
        </authorList>
    </citation>
    <scope>NUCLEOTIDE SEQUENCE</scope>
    <source>
        <strain evidence="8">BMAN</strain>
    </source>
</reference>
<keyword evidence="1" id="KW-0723">Serine/threonine-protein kinase</keyword>
<dbReference type="PANTHER" id="PTHR22974">
    <property type="entry name" value="MIXED LINEAGE PROTEIN KINASE"/>
    <property type="match status" value="1"/>
</dbReference>
<dbReference type="GO" id="GO:0007059">
    <property type="term" value="P:chromosome segregation"/>
    <property type="evidence" value="ECO:0007669"/>
    <property type="project" value="TreeGrafter"/>
</dbReference>
<evidence type="ECO:0000256" key="1">
    <source>
        <dbReference type="ARBA" id="ARBA00022527"/>
    </source>
</evidence>
<dbReference type="GO" id="GO:0005634">
    <property type="term" value="C:nucleus"/>
    <property type="evidence" value="ECO:0007669"/>
    <property type="project" value="TreeGrafter"/>
</dbReference>
<dbReference type="InterPro" id="IPR000719">
    <property type="entry name" value="Prot_kinase_dom"/>
</dbReference>
<feature type="region of interest" description="Disordered" evidence="6">
    <location>
        <begin position="616"/>
        <end position="635"/>
    </location>
</feature>
<feature type="domain" description="Protein kinase" evidence="7">
    <location>
        <begin position="373"/>
        <end position="629"/>
    </location>
</feature>
<accession>A0A9Q0LHA7</accession>
<keyword evidence="2" id="KW-0808">Transferase</keyword>
<evidence type="ECO:0000256" key="6">
    <source>
        <dbReference type="SAM" id="MobiDB-lite"/>
    </source>
</evidence>
<dbReference type="Gene3D" id="1.10.510.10">
    <property type="entry name" value="Transferase(Phosphotransferase) domain 1"/>
    <property type="match status" value="1"/>
</dbReference>
<dbReference type="OMA" id="EAGNQSK"/>
<name>A0A9Q0LHA7_ANAIG</name>
<dbReference type="SMART" id="SM00220">
    <property type="entry name" value="S_TKc"/>
    <property type="match status" value="1"/>
</dbReference>
<proteinExistence type="predicted"/>